<feature type="compositionally biased region" description="Basic and acidic residues" evidence="1">
    <location>
        <begin position="57"/>
        <end position="73"/>
    </location>
</feature>
<evidence type="ECO:0000256" key="1">
    <source>
        <dbReference type="SAM" id="MobiDB-lite"/>
    </source>
</evidence>
<protein>
    <submittedName>
        <fullName evidence="2">Uncharacterized protein</fullName>
    </submittedName>
</protein>
<feature type="region of interest" description="Disordered" evidence="1">
    <location>
        <begin position="57"/>
        <end position="85"/>
    </location>
</feature>
<organism evidence="2 3">
    <name type="scientific">Agrobacterium tumefaciens</name>
    <dbReference type="NCBI Taxonomy" id="358"/>
    <lineage>
        <taxon>Bacteria</taxon>
        <taxon>Pseudomonadati</taxon>
        <taxon>Pseudomonadota</taxon>
        <taxon>Alphaproteobacteria</taxon>
        <taxon>Hyphomicrobiales</taxon>
        <taxon>Rhizobiaceae</taxon>
        <taxon>Rhizobium/Agrobacterium group</taxon>
        <taxon>Agrobacterium</taxon>
        <taxon>Agrobacterium tumefaciens complex</taxon>
    </lineage>
</organism>
<dbReference type="EMBL" id="LXPS01000039">
    <property type="protein sequence ID" value="OAE37627.1"/>
    <property type="molecule type" value="Genomic_DNA"/>
</dbReference>
<gene>
    <name evidence="2" type="ORF">A7J57_08600</name>
</gene>
<evidence type="ECO:0000313" key="2">
    <source>
        <dbReference type="EMBL" id="OAE37627.1"/>
    </source>
</evidence>
<dbReference type="AlphaFoldDB" id="A0A176WYI4"/>
<reference evidence="2 3" key="1">
    <citation type="submission" date="2016-05" db="EMBL/GenBank/DDBJ databases">
        <authorList>
            <person name="Lavstsen T."/>
            <person name="Jespersen J.S."/>
        </authorList>
    </citation>
    <scope>NUCLEOTIDE SEQUENCE [LARGE SCALE GENOMIC DNA]</scope>
    <source>
        <strain evidence="2 3">KCJ1736</strain>
    </source>
</reference>
<accession>A0A176WYI4</accession>
<name>A0A176WYI4_AGRTU</name>
<evidence type="ECO:0000313" key="3">
    <source>
        <dbReference type="Proteomes" id="UP000077098"/>
    </source>
</evidence>
<comment type="caution">
    <text evidence="2">The sequence shown here is derived from an EMBL/GenBank/DDBJ whole genome shotgun (WGS) entry which is preliminary data.</text>
</comment>
<sequence length="85" mass="9940">MSEKPTHDVLTASNLNKRRREENDHLRKIGAAWEHSDGKGFTLQLFALPMTGRLVLREPLPDDERERQEERRMNSGNYGHETRGR</sequence>
<proteinExistence type="predicted"/>
<feature type="region of interest" description="Disordered" evidence="1">
    <location>
        <begin position="1"/>
        <end position="23"/>
    </location>
</feature>
<dbReference type="Proteomes" id="UP000077098">
    <property type="component" value="Unassembled WGS sequence"/>
</dbReference>